<keyword evidence="1" id="KW-0812">Transmembrane</keyword>
<keyword evidence="1" id="KW-1133">Transmembrane helix</keyword>
<protein>
    <submittedName>
        <fullName evidence="2">Uncharacterized protein</fullName>
    </submittedName>
</protein>
<dbReference type="Proteomes" id="UP000799757">
    <property type="component" value="Unassembled WGS sequence"/>
</dbReference>
<organism evidence="2 3">
    <name type="scientific">Melanomma pulvis-pyrius CBS 109.77</name>
    <dbReference type="NCBI Taxonomy" id="1314802"/>
    <lineage>
        <taxon>Eukaryota</taxon>
        <taxon>Fungi</taxon>
        <taxon>Dikarya</taxon>
        <taxon>Ascomycota</taxon>
        <taxon>Pezizomycotina</taxon>
        <taxon>Dothideomycetes</taxon>
        <taxon>Pleosporomycetidae</taxon>
        <taxon>Pleosporales</taxon>
        <taxon>Melanommataceae</taxon>
        <taxon>Melanomma</taxon>
    </lineage>
</organism>
<accession>A0A6A6XEB8</accession>
<feature type="transmembrane region" description="Helical" evidence="1">
    <location>
        <begin position="42"/>
        <end position="61"/>
    </location>
</feature>
<keyword evidence="1" id="KW-0472">Membrane</keyword>
<evidence type="ECO:0000256" key="1">
    <source>
        <dbReference type="SAM" id="Phobius"/>
    </source>
</evidence>
<feature type="transmembrane region" description="Helical" evidence="1">
    <location>
        <begin position="12"/>
        <end position="30"/>
    </location>
</feature>
<dbReference type="OrthoDB" id="5344968at2759"/>
<sequence length="147" mass="17656">MTRWNFFLVSRIWPDALYLAFSWNLGFYELSSKIVVFQEPLFTTYITLSVVAMYLVTVSIFNEVHLRRKKATVSRKVVYLYYPPYKTFLRLVNVWSTYRAMYMYARYFRSRHPTVFQNEKAMGNLVRLIDQDQLHILRKVSVASIQI</sequence>
<dbReference type="AlphaFoldDB" id="A0A6A6XEB8"/>
<name>A0A6A6XEB8_9PLEO</name>
<reference evidence="2" key="1">
    <citation type="journal article" date="2020" name="Stud. Mycol.">
        <title>101 Dothideomycetes genomes: a test case for predicting lifestyles and emergence of pathogens.</title>
        <authorList>
            <person name="Haridas S."/>
            <person name="Albert R."/>
            <person name="Binder M."/>
            <person name="Bloem J."/>
            <person name="Labutti K."/>
            <person name="Salamov A."/>
            <person name="Andreopoulos B."/>
            <person name="Baker S."/>
            <person name="Barry K."/>
            <person name="Bills G."/>
            <person name="Bluhm B."/>
            <person name="Cannon C."/>
            <person name="Castanera R."/>
            <person name="Culley D."/>
            <person name="Daum C."/>
            <person name="Ezra D."/>
            <person name="Gonzalez J."/>
            <person name="Henrissat B."/>
            <person name="Kuo A."/>
            <person name="Liang C."/>
            <person name="Lipzen A."/>
            <person name="Lutzoni F."/>
            <person name="Magnuson J."/>
            <person name="Mondo S."/>
            <person name="Nolan M."/>
            <person name="Ohm R."/>
            <person name="Pangilinan J."/>
            <person name="Park H.-J."/>
            <person name="Ramirez L."/>
            <person name="Alfaro M."/>
            <person name="Sun H."/>
            <person name="Tritt A."/>
            <person name="Yoshinaga Y."/>
            <person name="Zwiers L.-H."/>
            <person name="Turgeon B."/>
            <person name="Goodwin S."/>
            <person name="Spatafora J."/>
            <person name="Crous P."/>
            <person name="Grigoriev I."/>
        </authorList>
    </citation>
    <scope>NUCLEOTIDE SEQUENCE</scope>
    <source>
        <strain evidence="2">CBS 109.77</strain>
    </source>
</reference>
<gene>
    <name evidence="2" type="ORF">K505DRAFT_336591</name>
</gene>
<proteinExistence type="predicted"/>
<dbReference type="EMBL" id="MU001879">
    <property type="protein sequence ID" value="KAF2794792.1"/>
    <property type="molecule type" value="Genomic_DNA"/>
</dbReference>
<evidence type="ECO:0000313" key="3">
    <source>
        <dbReference type="Proteomes" id="UP000799757"/>
    </source>
</evidence>
<keyword evidence="3" id="KW-1185">Reference proteome</keyword>
<evidence type="ECO:0000313" key="2">
    <source>
        <dbReference type="EMBL" id="KAF2794792.1"/>
    </source>
</evidence>